<sequence>MDDEVIAGEKISFRIGAVRTLSKEFRGIVFEKRFDDLHTAEIEHPCPSELMFIEDALREARLLRKTLITKLIT</sequence>
<accession>A0A916U892</accession>
<organism evidence="1 2">
    <name type="scientific">Undibacterium terreum</name>
    <dbReference type="NCBI Taxonomy" id="1224302"/>
    <lineage>
        <taxon>Bacteria</taxon>
        <taxon>Pseudomonadati</taxon>
        <taxon>Pseudomonadota</taxon>
        <taxon>Betaproteobacteria</taxon>
        <taxon>Burkholderiales</taxon>
        <taxon>Oxalobacteraceae</taxon>
        <taxon>Undibacterium</taxon>
    </lineage>
</organism>
<dbReference type="EMBL" id="BMED01000001">
    <property type="protein sequence ID" value="GGC64277.1"/>
    <property type="molecule type" value="Genomic_DNA"/>
</dbReference>
<comment type="caution">
    <text evidence="1">The sequence shown here is derived from an EMBL/GenBank/DDBJ whole genome shotgun (WGS) entry which is preliminary data.</text>
</comment>
<dbReference type="RefSeq" id="WP_188564762.1">
    <property type="nucleotide sequence ID" value="NZ_BMED01000001.1"/>
</dbReference>
<dbReference type="Proteomes" id="UP000637423">
    <property type="component" value="Unassembled WGS sequence"/>
</dbReference>
<name>A0A916U892_9BURK</name>
<evidence type="ECO:0000313" key="1">
    <source>
        <dbReference type="EMBL" id="GGC64277.1"/>
    </source>
</evidence>
<gene>
    <name evidence="1" type="ORF">GCM10011396_09040</name>
</gene>
<dbReference type="AlphaFoldDB" id="A0A916U892"/>
<protein>
    <submittedName>
        <fullName evidence="1">Uncharacterized protein</fullName>
    </submittedName>
</protein>
<reference evidence="1" key="1">
    <citation type="journal article" date="2014" name="Int. J. Syst. Evol. Microbiol.">
        <title>Complete genome sequence of Corynebacterium casei LMG S-19264T (=DSM 44701T), isolated from a smear-ripened cheese.</title>
        <authorList>
            <consortium name="US DOE Joint Genome Institute (JGI-PGF)"/>
            <person name="Walter F."/>
            <person name="Albersmeier A."/>
            <person name="Kalinowski J."/>
            <person name="Ruckert C."/>
        </authorList>
    </citation>
    <scope>NUCLEOTIDE SEQUENCE</scope>
    <source>
        <strain evidence="1">CGMCC 1.10998</strain>
    </source>
</reference>
<keyword evidence="2" id="KW-1185">Reference proteome</keyword>
<reference evidence="1" key="2">
    <citation type="submission" date="2020-09" db="EMBL/GenBank/DDBJ databases">
        <authorList>
            <person name="Sun Q."/>
            <person name="Zhou Y."/>
        </authorList>
    </citation>
    <scope>NUCLEOTIDE SEQUENCE</scope>
    <source>
        <strain evidence="1">CGMCC 1.10998</strain>
    </source>
</reference>
<proteinExistence type="predicted"/>
<evidence type="ECO:0000313" key="2">
    <source>
        <dbReference type="Proteomes" id="UP000637423"/>
    </source>
</evidence>